<dbReference type="Proteomes" id="UP000070258">
    <property type="component" value="Unassembled WGS sequence"/>
</dbReference>
<evidence type="ECO:0008006" key="4">
    <source>
        <dbReference type="Google" id="ProtNLM"/>
    </source>
</evidence>
<sequence length="105" mass="11094">MRRSALVAAVATTALVLSGCGTAQPTPSELASASAQAAANQVEQLMPRARAKAQEVAAEAESKCGASAGTVRMPCEWLEYPTECQTPPVDTDRCARALIRDRYIK</sequence>
<evidence type="ECO:0000256" key="1">
    <source>
        <dbReference type="SAM" id="SignalP"/>
    </source>
</evidence>
<name>A0A138ATZ5_9ACTN</name>
<organism evidence="2 3">
    <name type="scientific">Tsukamurella pseudospumae</name>
    <dbReference type="NCBI Taxonomy" id="239498"/>
    <lineage>
        <taxon>Bacteria</taxon>
        <taxon>Bacillati</taxon>
        <taxon>Actinomycetota</taxon>
        <taxon>Actinomycetes</taxon>
        <taxon>Mycobacteriales</taxon>
        <taxon>Tsukamurellaceae</taxon>
        <taxon>Tsukamurella</taxon>
    </lineage>
</organism>
<gene>
    <name evidence="2" type="ORF">AXK60_22635</name>
</gene>
<dbReference type="STRING" id="239498.AXK60_22635"/>
<evidence type="ECO:0000313" key="2">
    <source>
        <dbReference type="EMBL" id="KXP13904.1"/>
    </source>
</evidence>
<feature type="chain" id="PRO_5039251175" description="Lipoprotein" evidence="1">
    <location>
        <begin position="24"/>
        <end position="105"/>
    </location>
</feature>
<dbReference type="EMBL" id="LSRF01000009">
    <property type="protein sequence ID" value="KXP13904.1"/>
    <property type="molecule type" value="Genomic_DNA"/>
</dbReference>
<dbReference type="PROSITE" id="PS51257">
    <property type="entry name" value="PROKAR_LIPOPROTEIN"/>
    <property type="match status" value="1"/>
</dbReference>
<dbReference type="AlphaFoldDB" id="A0A138ATZ5"/>
<comment type="caution">
    <text evidence="2">The sequence shown here is derived from an EMBL/GenBank/DDBJ whole genome shotgun (WGS) entry which is preliminary data.</text>
</comment>
<feature type="signal peptide" evidence="1">
    <location>
        <begin position="1"/>
        <end position="23"/>
    </location>
</feature>
<evidence type="ECO:0000313" key="3">
    <source>
        <dbReference type="Proteomes" id="UP000070258"/>
    </source>
</evidence>
<accession>A0A138ATZ5</accession>
<protein>
    <recommendedName>
        <fullName evidence="4">Lipoprotein</fullName>
    </recommendedName>
</protein>
<reference evidence="3" key="1">
    <citation type="submission" date="2016-02" db="EMBL/GenBank/DDBJ databases">
        <authorList>
            <person name="Wen L."/>
            <person name="He K."/>
            <person name="Yang H."/>
        </authorList>
    </citation>
    <scope>NUCLEOTIDE SEQUENCE [LARGE SCALE GENOMIC DNA]</scope>
    <source>
        <strain evidence="3">JCM 15929</strain>
    </source>
</reference>
<keyword evidence="1" id="KW-0732">Signal</keyword>
<proteinExistence type="predicted"/>